<dbReference type="InterPro" id="IPR004107">
    <property type="entry name" value="Integrase_SAM-like_N"/>
</dbReference>
<keyword evidence="9" id="KW-1185">Reference proteome</keyword>
<dbReference type="EMBL" id="RSCK01000058">
    <property type="protein sequence ID" value="RUT07969.1"/>
    <property type="molecule type" value="Genomic_DNA"/>
</dbReference>
<keyword evidence="4" id="KW-0233">DNA recombination</keyword>
<comment type="similarity">
    <text evidence="1">Belongs to the 'phage' integrase family.</text>
</comment>
<feature type="domain" description="Tyr recombinase" evidence="6">
    <location>
        <begin position="150"/>
        <end position="336"/>
    </location>
</feature>
<name>A0AB37UEL1_9CYAN</name>
<dbReference type="InterPro" id="IPR013762">
    <property type="entry name" value="Integrase-like_cat_sf"/>
</dbReference>
<dbReference type="SUPFAM" id="SSF56349">
    <property type="entry name" value="DNA breaking-rejoining enzymes"/>
    <property type="match status" value="1"/>
</dbReference>
<dbReference type="InterPro" id="IPR010998">
    <property type="entry name" value="Integrase_recombinase_N"/>
</dbReference>
<dbReference type="GO" id="GO:0015074">
    <property type="term" value="P:DNA integration"/>
    <property type="evidence" value="ECO:0007669"/>
    <property type="project" value="UniProtKB-KW"/>
</dbReference>
<dbReference type="AlphaFoldDB" id="A0AB37UEL1"/>
<dbReference type="Gene3D" id="1.10.443.10">
    <property type="entry name" value="Intergrase catalytic core"/>
    <property type="match status" value="1"/>
</dbReference>
<dbReference type="PROSITE" id="PS51900">
    <property type="entry name" value="CB"/>
    <property type="match status" value="1"/>
</dbReference>
<evidence type="ECO:0000256" key="4">
    <source>
        <dbReference type="ARBA" id="ARBA00023172"/>
    </source>
</evidence>
<organism evidence="8 9">
    <name type="scientific">Chroococcidiopsis cubana SAG 39.79</name>
    <dbReference type="NCBI Taxonomy" id="388085"/>
    <lineage>
        <taxon>Bacteria</taxon>
        <taxon>Bacillati</taxon>
        <taxon>Cyanobacteriota</taxon>
        <taxon>Cyanophyceae</taxon>
        <taxon>Chroococcidiopsidales</taxon>
        <taxon>Chroococcidiopsidaceae</taxon>
        <taxon>Chroococcidiopsis</taxon>
    </lineage>
</organism>
<dbReference type="Proteomes" id="UP000282574">
    <property type="component" value="Unassembled WGS sequence"/>
</dbReference>
<evidence type="ECO:0000259" key="6">
    <source>
        <dbReference type="PROSITE" id="PS51898"/>
    </source>
</evidence>
<evidence type="ECO:0000256" key="1">
    <source>
        <dbReference type="ARBA" id="ARBA00008857"/>
    </source>
</evidence>
<dbReference type="PROSITE" id="PS51898">
    <property type="entry name" value="TYR_RECOMBINASE"/>
    <property type="match status" value="1"/>
</dbReference>
<proteinExistence type="inferred from homology"/>
<evidence type="ECO:0000259" key="7">
    <source>
        <dbReference type="PROSITE" id="PS51900"/>
    </source>
</evidence>
<evidence type="ECO:0000256" key="5">
    <source>
        <dbReference type="PROSITE-ProRule" id="PRU01248"/>
    </source>
</evidence>
<dbReference type="InterPro" id="IPR011010">
    <property type="entry name" value="DNA_brk_join_enz"/>
</dbReference>
<evidence type="ECO:0000313" key="9">
    <source>
        <dbReference type="Proteomes" id="UP000282574"/>
    </source>
</evidence>
<keyword evidence="2" id="KW-0229">DNA integration</keyword>
<comment type="caution">
    <text evidence="8">The sequence shown here is derived from an EMBL/GenBank/DDBJ whole genome shotgun (WGS) entry which is preliminary data.</text>
</comment>
<protein>
    <recommendedName>
        <fullName evidence="10">Tyrosine recombinase XerC</fullName>
    </recommendedName>
</protein>
<dbReference type="Pfam" id="PF00589">
    <property type="entry name" value="Phage_integrase"/>
    <property type="match status" value="1"/>
</dbReference>
<reference evidence="8 9" key="1">
    <citation type="journal article" date="2019" name="Genome Biol. Evol.">
        <title>Day and night: Metabolic profiles and evolutionary relationships of six axenic non-marine cyanobacteria.</title>
        <authorList>
            <person name="Will S.E."/>
            <person name="Henke P."/>
            <person name="Boedeker C."/>
            <person name="Huang S."/>
            <person name="Brinkmann H."/>
            <person name="Rohde M."/>
            <person name="Jarek M."/>
            <person name="Friedl T."/>
            <person name="Seufert S."/>
            <person name="Schumacher M."/>
            <person name="Overmann J."/>
            <person name="Neumann-Schaal M."/>
            <person name="Petersen J."/>
        </authorList>
    </citation>
    <scope>NUCLEOTIDE SEQUENCE [LARGE SCALE GENOMIC DNA]</scope>
    <source>
        <strain evidence="8 9">SAG 39.79</strain>
    </source>
</reference>
<dbReference type="InterPro" id="IPR050090">
    <property type="entry name" value="Tyrosine_recombinase_XerCD"/>
</dbReference>
<gene>
    <name evidence="8" type="ORF">DSM107010_49190</name>
</gene>
<feature type="domain" description="Core-binding (CB)" evidence="7">
    <location>
        <begin position="46"/>
        <end position="127"/>
    </location>
</feature>
<keyword evidence="3 5" id="KW-0238">DNA-binding</keyword>
<evidence type="ECO:0000313" key="8">
    <source>
        <dbReference type="EMBL" id="RUT07969.1"/>
    </source>
</evidence>
<dbReference type="GO" id="GO:0006310">
    <property type="term" value="P:DNA recombination"/>
    <property type="evidence" value="ECO:0007669"/>
    <property type="project" value="UniProtKB-KW"/>
</dbReference>
<dbReference type="Gene3D" id="1.10.150.130">
    <property type="match status" value="1"/>
</dbReference>
<dbReference type="PANTHER" id="PTHR30349">
    <property type="entry name" value="PHAGE INTEGRASE-RELATED"/>
    <property type="match status" value="1"/>
</dbReference>
<dbReference type="CDD" id="cd00796">
    <property type="entry name" value="INT_Rci_Hp1_C"/>
    <property type="match status" value="1"/>
</dbReference>
<dbReference type="GO" id="GO:0003677">
    <property type="term" value="F:DNA binding"/>
    <property type="evidence" value="ECO:0007669"/>
    <property type="project" value="UniProtKB-UniRule"/>
</dbReference>
<evidence type="ECO:0008006" key="10">
    <source>
        <dbReference type="Google" id="ProtNLM"/>
    </source>
</evidence>
<dbReference type="RefSeq" id="WP_127024195.1">
    <property type="nucleotide sequence ID" value="NZ_JAVKZF010000004.1"/>
</dbReference>
<dbReference type="PANTHER" id="PTHR30349:SF41">
    <property type="entry name" value="INTEGRASE_RECOMBINASE PROTEIN MJ0367-RELATED"/>
    <property type="match status" value="1"/>
</dbReference>
<dbReference type="InterPro" id="IPR044068">
    <property type="entry name" value="CB"/>
</dbReference>
<sequence>MDISDRLPPIKVISLNSDRVDVAPSAQPRRGRAAKIGTALTDLRVTKVREFINSNNLAPNSRKVYERELRRFIAWTDLLWGEIKPRHIAQYKAYLVEEVQSQSGSSLSKSSINSAIATLKSFFGWLVLAYPDILAVDPTASVKLEKIPLPPAQSLTAEEVQRVWAATEYLGETKQRDLALLHILSHGLRAGEIVSLNVGAFDGRLIFVADTKTNEPRLVPLRKQSREALKEYLSWRESQGEEITSDRPLILSHHTTRKGERLSYHGIYFAIEKIGELAEIPQLHPHSFRHTYSTELLLMGVDPTHARKLTGHQSEKAFRRYTLRGEQEAAIAAYYRAVGEEMEKQDLEWECSHFIKGSNLTTASISLSACCYLLLKSLDSTRTSANLVALISSFLPVRGF</sequence>
<evidence type="ECO:0000256" key="2">
    <source>
        <dbReference type="ARBA" id="ARBA00022908"/>
    </source>
</evidence>
<evidence type="ECO:0000256" key="3">
    <source>
        <dbReference type="ARBA" id="ARBA00023125"/>
    </source>
</evidence>
<dbReference type="InterPro" id="IPR002104">
    <property type="entry name" value="Integrase_catalytic"/>
</dbReference>
<dbReference type="Pfam" id="PF13495">
    <property type="entry name" value="Phage_int_SAM_4"/>
    <property type="match status" value="1"/>
</dbReference>
<accession>A0AB37UEL1</accession>